<dbReference type="CDD" id="cd22744">
    <property type="entry name" value="OTU"/>
    <property type="match status" value="1"/>
</dbReference>
<dbReference type="InterPro" id="IPR050704">
    <property type="entry name" value="Peptidase_C85-like"/>
</dbReference>
<dbReference type="Pfam" id="PF02338">
    <property type="entry name" value="OTU"/>
    <property type="match status" value="1"/>
</dbReference>
<proteinExistence type="predicted"/>
<dbReference type="PANTHER" id="PTHR12419">
    <property type="entry name" value="OTU DOMAIN CONTAINING PROTEIN"/>
    <property type="match status" value="1"/>
</dbReference>
<feature type="coiled-coil region" evidence="1">
    <location>
        <begin position="619"/>
        <end position="703"/>
    </location>
</feature>
<accession>A0AA36HQY1</accession>
<feature type="region of interest" description="Disordered" evidence="2">
    <location>
        <begin position="138"/>
        <end position="237"/>
    </location>
</feature>
<evidence type="ECO:0000256" key="1">
    <source>
        <dbReference type="SAM" id="Coils"/>
    </source>
</evidence>
<feature type="domain" description="OTU" evidence="3">
    <location>
        <begin position="414"/>
        <end position="542"/>
    </location>
</feature>
<protein>
    <recommendedName>
        <fullName evidence="3">OTU domain-containing protein</fullName>
    </recommendedName>
</protein>
<dbReference type="GO" id="GO:0016579">
    <property type="term" value="P:protein deubiquitination"/>
    <property type="evidence" value="ECO:0007669"/>
    <property type="project" value="TreeGrafter"/>
</dbReference>
<feature type="compositionally biased region" description="Polar residues" evidence="2">
    <location>
        <begin position="264"/>
        <end position="276"/>
    </location>
</feature>
<dbReference type="Gene3D" id="3.90.70.80">
    <property type="match status" value="1"/>
</dbReference>
<reference evidence="4" key="1">
    <citation type="submission" date="2023-08" db="EMBL/GenBank/DDBJ databases">
        <authorList>
            <person name="Chen Y."/>
            <person name="Shah S."/>
            <person name="Dougan E. K."/>
            <person name="Thang M."/>
            <person name="Chan C."/>
        </authorList>
    </citation>
    <scope>NUCLEOTIDE SEQUENCE</scope>
</reference>
<feature type="compositionally biased region" description="Basic and acidic residues" evidence="2">
    <location>
        <begin position="138"/>
        <end position="148"/>
    </location>
</feature>
<keyword evidence="1" id="KW-0175">Coiled coil</keyword>
<feature type="region of interest" description="Disordered" evidence="2">
    <location>
        <begin position="252"/>
        <end position="276"/>
    </location>
</feature>
<dbReference type="InterPro" id="IPR038765">
    <property type="entry name" value="Papain-like_cys_pep_sf"/>
</dbReference>
<feature type="compositionally biased region" description="Polar residues" evidence="2">
    <location>
        <begin position="181"/>
        <end position="200"/>
    </location>
</feature>
<dbReference type="InterPro" id="IPR003323">
    <property type="entry name" value="OTU_dom"/>
</dbReference>
<keyword evidence="5" id="KW-1185">Reference proteome</keyword>
<evidence type="ECO:0000313" key="4">
    <source>
        <dbReference type="EMBL" id="CAJ1373699.1"/>
    </source>
</evidence>
<dbReference type="Proteomes" id="UP001178507">
    <property type="component" value="Unassembled WGS sequence"/>
</dbReference>
<dbReference type="GO" id="GO:0004843">
    <property type="term" value="F:cysteine-type deubiquitinase activity"/>
    <property type="evidence" value="ECO:0007669"/>
    <property type="project" value="TreeGrafter"/>
</dbReference>
<sequence length="1372" mass="153599">MPFTGICLDEHGNRRSVQIYYDGLISYIKFYPEKLNRLPISLFYPGNGGCAEEWSMQVRISESEKTKLLILSLFPGSSAGENNPAASKLLAQSARDKGVHYLMGPVLFVAKALKGGANHNADLTLKQFNDWLGLPQEEERPPAAERQRPTALAAPPPAAAQPRAKAPSLGCEMSYPALGGQPQQPLASRASLGSGQTRTPTIGHATAPRTSQPMAATTGHPTAPASGQATSTQKPEAEPCGSCLIFYEEARPPTASASGGRPEQPSQASSFTTATCLSQHHPEISEARATHSNGPASDSALPRIERMKVKLQAWVDSRSGSETQQLTINDADARQALEALDDGKLGELCAVVHAEVPHERRVSEAKAFNGSRSAKLAEVESEWLDTWPAACGLSETMPFQLSPFQQEALQERGLVRRPVLGDGDCQFRAFADEVGRHAQEVREDAVQYIETHPEQFRASIVADASIRQSFEEYLVGMRRSGSWGDDYTLSALALCYQKRIILLGPDFERPIEPTGRHETEEICLIYFQQRGADHHVDQYVGHYDATQRVVQDTVERSIAGRDQELTREALSCRPPGGDEELQVPQDAKNELRAYVRKGRAKGLRFLTDLLPTHEALREALAAEALIDFLQADYQEKEIEMKEHRKDCKKLRLKLSRARDSLLEEDHCRCSSYFHALEFYLMQNQQRQQELKTVLDRIRQQELKTVLDRIERGLSRHRANMSGGRSFAYSVRIFKLARRFLDTYRSTGHRIVVQRPEGCDAVHFVQTLRTAFEMQGTPPMLVNGENPQEALSELKAKAKTNGPVFLVAAADQLVQTMHRFQEEIQNVSSQIIAFVPPSQYFPNQACRGKHCVFVSVNVLNHWCVYEPLWTLEVLSLEEKWQKPDTVTTGLMDDLRMQTQRFVDLGSSRRTATRALLKYLQTEAYESLQQSQPRREDPDGLLEGIVQALKSSLQNHRLAAEFPGFWQETTVKHIATCLALLLKGEKERESRMPCTDTQKWCTPSRPPSTKSFIEVRSQNSIEDFRKGVQEVEYLVFEPGEIDCTQPRPLRKAYVMIRLNAKKVAKVRAEETRGNAERQDLENNIRQLKGNIRSLEKEVNSSHRASLQGDDAKKRGLARKIKELDGKKRTLEEKEQRLGAIDKEANAAKLSGSKASLEEWCSMGADHEPSNPHPVQNEWKFETSLEHYLCFVERLPFQTPGETGFVVFDKGAVGKGSVEGAQFVACARTLNEAMQAFTTAGTFEGLLNAARANSNQSIRKKAGRLQDDLDDAAEWKVNATIHESSDKKHLNIKGNIGGTWKHYHIYCHAVPGGAHGPNNRTTNISCIQAHGPKSSHWVIKDIQWNEFYQGQLLHAYQKDHEEAVKRNQAKGSRDT</sequence>
<organism evidence="4 5">
    <name type="scientific">Effrenium voratum</name>
    <dbReference type="NCBI Taxonomy" id="2562239"/>
    <lineage>
        <taxon>Eukaryota</taxon>
        <taxon>Sar</taxon>
        <taxon>Alveolata</taxon>
        <taxon>Dinophyceae</taxon>
        <taxon>Suessiales</taxon>
        <taxon>Symbiodiniaceae</taxon>
        <taxon>Effrenium</taxon>
    </lineage>
</organism>
<evidence type="ECO:0000256" key="2">
    <source>
        <dbReference type="SAM" id="MobiDB-lite"/>
    </source>
</evidence>
<dbReference type="EMBL" id="CAUJNA010000211">
    <property type="protein sequence ID" value="CAJ1373699.1"/>
    <property type="molecule type" value="Genomic_DNA"/>
</dbReference>
<feature type="compositionally biased region" description="Polar residues" evidence="2">
    <location>
        <begin position="225"/>
        <end position="234"/>
    </location>
</feature>
<dbReference type="PROSITE" id="PS50802">
    <property type="entry name" value="OTU"/>
    <property type="match status" value="1"/>
</dbReference>
<name>A0AA36HQY1_9DINO</name>
<gene>
    <name evidence="4" type="ORF">EVOR1521_LOCUS3448</name>
</gene>
<dbReference type="SUPFAM" id="SSF54001">
    <property type="entry name" value="Cysteine proteinases"/>
    <property type="match status" value="1"/>
</dbReference>
<comment type="caution">
    <text evidence="4">The sequence shown here is derived from an EMBL/GenBank/DDBJ whole genome shotgun (WGS) entry which is preliminary data.</text>
</comment>
<feature type="coiled-coil region" evidence="1">
    <location>
        <begin position="1068"/>
        <end position="1148"/>
    </location>
</feature>
<evidence type="ECO:0000313" key="5">
    <source>
        <dbReference type="Proteomes" id="UP001178507"/>
    </source>
</evidence>
<evidence type="ECO:0000259" key="3">
    <source>
        <dbReference type="PROSITE" id="PS50802"/>
    </source>
</evidence>